<keyword evidence="5" id="KW-1185">Reference proteome</keyword>
<dbReference type="EMBL" id="CABDUW010000298">
    <property type="protein sequence ID" value="VTJ65220.1"/>
    <property type="molecule type" value="Genomic_DNA"/>
</dbReference>
<feature type="region of interest" description="Disordered" evidence="1">
    <location>
        <begin position="1"/>
        <end position="102"/>
    </location>
</feature>
<dbReference type="InterPro" id="IPR031688">
    <property type="entry name" value="CAC1F_C"/>
</dbReference>
<feature type="compositionally biased region" description="Polar residues" evidence="1">
    <location>
        <begin position="38"/>
        <end position="56"/>
    </location>
</feature>
<organism evidence="4 5">
    <name type="scientific">Marmota monax</name>
    <name type="common">Woodchuck</name>
    <dbReference type="NCBI Taxonomy" id="9995"/>
    <lineage>
        <taxon>Eukaryota</taxon>
        <taxon>Metazoa</taxon>
        <taxon>Chordata</taxon>
        <taxon>Craniata</taxon>
        <taxon>Vertebrata</taxon>
        <taxon>Euteleostomi</taxon>
        <taxon>Mammalia</taxon>
        <taxon>Eutheria</taxon>
        <taxon>Euarchontoglires</taxon>
        <taxon>Glires</taxon>
        <taxon>Rodentia</taxon>
        <taxon>Sciuromorpha</taxon>
        <taxon>Sciuridae</taxon>
        <taxon>Xerinae</taxon>
        <taxon>Marmotini</taxon>
        <taxon>Marmota</taxon>
    </lineage>
</organism>
<protein>
    <recommendedName>
        <fullName evidence="2">Voltage-gated calcium channel subunit alpha C-terminal domain-containing protein</fullName>
    </recommendedName>
</protein>
<feature type="compositionally biased region" description="Pro residues" evidence="1">
    <location>
        <begin position="67"/>
        <end position="76"/>
    </location>
</feature>
<dbReference type="Proteomes" id="UP000335636">
    <property type="component" value="Unassembled WGS sequence"/>
</dbReference>
<dbReference type="AlphaFoldDB" id="A0A5E4B890"/>
<reference evidence="3" key="2">
    <citation type="submission" date="2020-08" db="EMBL/GenBank/DDBJ databases">
        <authorList>
            <person name="Shumante A."/>
            <person name="Zimin A.V."/>
            <person name="Puiu D."/>
            <person name="Salzberg S.L."/>
        </authorList>
    </citation>
    <scope>NUCLEOTIDE SEQUENCE</scope>
    <source>
        <strain evidence="3">WC2-LM</strain>
        <tissue evidence="3">Liver</tissue>
    </source>
</reference>
<dbReference type="Proteomes" id="UP000662637">
    <property type="component" value="Unassembled WGS sequence"/>
</dbReference>
<feature type="compositionally biased region" description="Polar residues" evidence="1">
    <location>
        <begin position="1"/>
        <end position="14"/>
    </location>
</feature>
<sequence>MESQPPSRRNSRISVSLPVGSKNPDSLSLGPSDDDGRASNSRQPSVNPAGSHNQRLSYLDEQREAPPHPALLPPHQPQRYVNGHNAPRRRLLPPTPAGRKPSFTIQCLQRQGSCEDLPIPGTYHRGRNSGPSRAQRGRLLYAPLLLVEEGAAGEGYLGKSSGPLRTFTCLHVPGSRSDPSHGKRGSADSLVEAVLISEGLGLFARDPRFVALAKKEIADACRLTLDEMDSAASDLLAQGTSSLYSDEESILSRFDEEDLGDEMACVHAL</sequence>
<gene>
    <name evidence="3" type="ORF">GHT09_008748</name>
    <name evidence="4" type="ORF">MONAX_5E027237</name>
</gene>
<dbReference type="Pfam" id="PF16885">
    <property type="entry name" value="CAC1F_C"/>
    <property type="match status" value="1"/>
</dbReference>
<evidence type="ECO:0000313" key="5">
    <source>
        <dbReference type="Proteomes" id="UP000335636"/>
    </source>
</evidence>
<dbReference type="EMBL" id="WJEC01001003">
    <property type="protein sequence ID" value="KAF7480064.1"/>
    <property type="molecule type" value="Genomic_DNA"/>
</dbReference>
<proteinExistence type="predicted"/>
<reference evidence="4 5" key="1">
    <citation type="submission" date="2019-04" db="EMBL/GenBank/DDBJ databases">
        <authorList>
            <person name="Alioto T."/>
            <person name="Alioto T."/>
        </authorList>
    </citation>
    <scope>NUCLEOTIDE SEQUENCE [LARGE SCALE GENOMIC DNA]</scope>
</reference>
<evidence type="ECO:0000256" key="1">
    <source>
        <dbReference type="SAM" id="MobiDB-lite"/>
    </source>
</evidence>
<evidence type="ECO:0000313" key="4">
    <source>
        <dbReference type="EMBL" id="VTJ65220.1"/>
    </source>
</evidence>
<name>A0A5E4B890_MARMO</name>
<feature type="domain" description="Voltage-gated calcium channel subunit alpha C-terminal" evidence="2">
    <location>
        <begin position="54"/>
        <end position="214"/>
    </location>
</feature>
<evidence type="ECO:0000259" key="2">
    <source>
        <dbReference type="Pfam" id="PF16885"/>
    </source>
</evidence>
<accession>A0A5E4B890</accession>
<evidence type="ECO:0000313" key="3">
    <source>
        <dbReference type="EMBL" id="KAF7480064.1"/>
    </source>
</evidence>